<proteinExistence type="predicted"/>
<dbReference type="InterPro" id="IPR001509">
    <property type="entry name" value="Epimerase_deHydtase"/>
</dbReference>
<dbReference type="SUPFAM" id="SSF51735">
    <property type="entry name" value="NAD(P)-binding Rossmann-fold domains"/>
    <property type="match status" value="1"/>
</dbReference>
<evidence type="ECO:0000259" key="2">
    <source>
        <dbReference type="Pfam" id="PF01370"/>
    </source>
</evidence>
<dbReference type="AlphaFoldDB" id="A0A2S2DIW9"/>
<dbReference type="InterPro" id="IPR036291">
    <property type="entry name" value="NAD(P)-bd_dom_sf"/>
</dbReference>
<dbReference type="PRINTS" id="PR01713">
    <property type="entry name" value="NUCEPIMERASE"/>
</dbReference>
<evidence type="ECO:0000313" key="3">
    <source>
        <dbReference type="EMBL" id="AWL05274.1"/>
    </source>
</evidence>
<protein>
    <submittedName>
        <fullName evidence="3">Protein CapI</fullName>
    </submittedName>
</protein>
<dbReference type="PANTHER" id="PTHR43574">
    <property type="entry name" value="EPIMERASE-RELATED"/>
    <property type="match status" value="1"/>
</dbReference>
<dbReference type="RefSeq" id="WP_109345608.1">
    <property type="nucleotide sequence ID" value="NZ_CP029343.1"/>
</dbReference>
<reference evidence="3 4" key="1">
    <citation type="submission" date="2018-05" db="EMBL/GenBank/DDBJ databases">
        <title>Complete genome sequence of Massilia oculi sp. nov. CCUG 43427T (=DSM 26321T), the type strain of M. oculi, and comparison with genome sequences of other Massilia strains.</title>
        <authorList>
            <person name="Zhu B."/>
        </authorList>
    </citation>
    <scope>NUCLEOTIDE SEQUENCE [LARGE SCALE GENOMIC DNA]</scope>
    <source>
        <strain evidence="3 4">CCUG 43427</strain>
    </source>
</reference>
<organism evidence="3 4">
    <name type="scientific">Massilia oculi</name>
    <dbReference type="NCBI Taxonomy" id="945844"/>
    <lineage>
        <taxon>Bacteria</taxon>
        <taxon>Pseudomonadati</taxon>
        <taxon>Pseudomonadota</taxon>
        <taxon>Betaproteobacteria</taxon>
        <taxon>Burkholderiales</taxon>
        <taxon>Oxalobacteraceae</taxon>
        <taxon>Telluria group</taxon>
        <taxon>Massilia</taxon>
    </lineage>
</organism>
<name>A0A2S2DIW9_9BURK</name>
<accession>A0A2S2DIW9</accession>
<evidence type="ECO:0000313" key="4">
    <source>
        <dbReference type="Proteomes" id="UP000245820"/>
    </source>
</evidence>
<gene>
    <name evidence="3" type="ORF">DIR46_13110</name>
</gene>
<dbReference type="Pfam" id="PF01370">
    <property type="entry name" value="Epimerase"/>
    <property type="match status" value="1"/>
</dbReference>
<feature type="domain" description="NAD-dependent epimerase/dehydratase" evidence="2">
    <location>
        <begin position="8"/>
        <end position="256"/>
    </location>
</feature>
<sequence length="331" mass="36184">MITGTHRILVTGAAGFVGSFVAARLAAMGHQVVGCDNFNDYYDPRLKHDRVAALLAPAGVPCHTVELSDAAQVTALFERERPTLVVHLAAQAGVRYSLENPAAYVQSNLVAFGNILEACRHGKIEHLLYASSSSVYGANAKVPFSEDDQVDAPVSLYAATKKSNELMAHSYSHLFKLPATGLRFFTVYGPWGRPDMAYFSFAEKMARGATIPVFAEGLLTRDFTYIDDIVEGVVRLLFKPTPATETRAAHTVFNIGNHNPVRVLDFIQTLEGAMGIEARKEFLPMQPGDVPATHASIDKLKAWVDFAPTTPLAAGLASFWAWYRDWAPARK</sequence>
<dbReference type="EMBL" id="CP029343">
    <property type="protein sequence ID" value="AWL05274.1"/>
    <property type="molecule type" value="Genomic_DNA"/>
</dbReference>
<dbReference type="Gene3D" id="3.40.50.720">
    <property type="entry name" value="NAD(P)-binding Rossmann-like Domain"/>
    <property type="match status" value="1"/>
</dbReference>
<dbReference type="KEGG" id="mtim:DIR46_13110"/>
<keyword evidence="1" id="KW-0520">NAD</keyword>
<keyword evidence="4" id="KW-1185">Reference proteome</keyword>
<dbReference type="OrthoDB" id="9769113at2"/>
<dbReference type="Proteomes" id="UP000245820">
    <property type="component" value="Chromosome"/>
</dbReference>
<evidence type="ECO:0000256" key="1">
    <source>
        <dbReference type="ARBA" id="ARBA00023027"/>
    </source>
</evidence>